<reference evidence="3 4" key="1">
    <citation type="submission" date="2020-01" db="EMBL/GenBank/DDBJ databases">
        <title>Insect and environment-associated Actinomycetes.</title>
        <authorList>
            <person name="Currrie C."/>
            <person name="Chevrette M."/>
            <person name="Carlson C."/>
            <person name="Stubbendieck R."/>
            <person name="Wendt-Pienkowski E."/>
        </authorList>
    </citation>
    <scope>NUCLEOTIDE SEQUENCE [LARGE SCALE GENOMIC DNA]</scope>
    <source>
        <strain evidence="3 4">SID11342</strain>
    </source>
</reference>
<dbReference type="Proteomes" id="UP000471293">
    <property type="component" value="Unassembled WGS sequence"/>
</dbReference>
<gene>
    <name evidence="3" type="ORF">G3I29_36140</name>
</gene>
<evidence type="ECO:0008006" key="5">
    <source>
        <dbReference type="Google" id="ProtNLM"/>
    </source>
</evidence>
<evidence type="ECO:0000313" key="4">
    <source>
        <dbReference type="Proteomes" id="UP000471293"/>
    </source>
</evidence>
<proteinExistence type="predicted"/>
<evidence type="ECO:0000256" key="1">
    <source>
        <dbReference type="SAM" id="MobiDB-lite"/>
    </source>
</evidence>
<comment type="caution">
    <text evidence="3">The sequence shown here is derived from an EMBL/GenBank/DDBJ whole genome shotgun (WGS) entry which is preliminary data.</text>
</comment>
<accession>A0A6N9UE03</accession>
<protein>
    <recommendedName>
        <fullName evidence="5">Zf-HC2 domain-containing protein</fullName>
    </recommendedName>
</protein>
<feature type="region of interest" description="Disordered" evidence="1">
    <location>
        <begin position="197"/>
        <end position="235"/>
    </location>
</feature>
<feature type="region of interest" description="Disordered" evidence="1">
    <location>
        <begin position="82"/>
        <end position="131"/>
    </location>
</feature>
<sequence>MTSAADTAGATQHPDVSELSDLAEGLVPALRAATLRRHIDTCAECGDIHASLEEIRSLLGDLPAVPRMPGEIAERIDAALAAESRPAPEPSVVTDSVSRETHRQAMDGPATVRPTGRPAAATGPGRGPARRRRRTLILGTAFGAAVVGVSAFLLHSAQTSENAAMKASDQASGTRAGALHDFADSTLEGQVRTLLEEASASHASGADSPGLDRGEPSMATKSSPQNTLPDTGISGNPLLASVVDVPPCVQQGTGREAPALALEEGVYEGTPAFLVVLPHVTDPSRVQAYVVDAACTGATPAPKAHLLLSHAYARS</sequence>
<dbReference type="EMBL" id="JAAGLQ010000747">
    <property type="protein sequence ID" value="NEA20772.1"/>
    <property type="molecule type" value="Genomic_DNA"/>
</dbReference>
<feature type="transmembrane region" description="Helical" evidence="2">
    <location>
        <begin position="136"/>
        <end position="155"/>
    </location>
</feature>
<dbReference type="AlphaFoldDB" id="A0A6N9UE03"/>
<evidence type="ECO:0000256" key="2">
    <source>
        <dbReference type="SAM" id="Phobius"/>
    </source>
</evidence>
<organism evidence="3 4">
    <name type="scientific">Streptomyces halstedii</name>
    <dbReference type="NCBI Taxonomy" id="1944"/>
    <lineage>
        <taxon>Bacteria</taxon>
        <taxon>Bacillati</taxon>
        <taxon>Actinomycetota</taxon>
        <taxon>Actinomycetes</taxon>
        <taxon>Kitasatosporales</taxon>
        <taxon>Streptomycetaceae</taxon>
        <taxon>Streptomyces</taxon>
    </lineage>
</organism>
<name>A0A6N9UE03_STRHA</name>
<keyword evidence="2" id="KW-0812">Transmembrane</keyword>
<feature type="compositionally biased region" description="Polar residues" evidence="1">
    <location>
        <begin position="219"/>
        <end position="229"/>
    </location>
</feature>
<keyword evidence="2" id="KW-0472">Membrane</keyword>
<feature type="compositionally biased region" description="Low complexity" evidence="1">
    <location>
        <begin position="113"/>
        <end position="123"/>
    </location>
</feature>
<keyword evidence="2" id="KW-1133">Transmembrane helix</keyword>
<evidence type="ECO:0000313" key="3">
    <source>
        <dbReference type="EMBL" id="NEA20772.1"/>
    </source>
</evidence>